<dbReference type="InterPro" id="IPR019749">
    <property type="entry name" value="Band_41_domain"/>
</dbReference>
<dbReference type="PANTHER" id="PTHR23281">
    <property type="entry name" value="MERLIN/MOESIN/EZRIN/RADIXIN"/>
    <property type="match status" value="1"/>
</dbReference>
<dbReference type="SUPFAM" id="SSF54236">
    <property type="entry name" value="Ubiquitin-like"/>
    <property type="match status" value="1"/>
</dbReference>
<reference evidence="2" key="1">
    <citation type="journal article" date="2014" name="Nat. Genet.">
        <title>Genome and transcriptome of the porcine whipworm Trichuris suis.</title>
        <authorList>
            <person name="Jex A.R."/>
            <person name="Nejsum P."/>
            <person name="Schwarz E.M."/>
            <person name="Hu L."/>
            <person name="Young N.D."/>
            <person name="Hall R.S."/>
            <person name="Korhonen P.K."/>
            <person name="Liao S."/>
            <person name="Thamsborg S."/>
            <person name="Xia J."/>
            <person name="Xu P."/>
            <person name="Wang S."/>
            <person name="Scheerlinck J.P."/>
            <person name="Hofmann A."/>
            <person name="Sternberg P.W."/>
            <person name="Wang J."/>
            <person name="Gasser R.B."/>
        </authorList>
    </citation>
    <scope>NUCLEOTIDE SEQUENCE [LARGE SCALE GENOMIC DNA]</scope>
    <source>
        <strain evidence="2">DCEP-RM93F</strain>
    </source>
</reference>
<dbReference type="Gene3D" id="2.30.29.30">
    <property type="entry name" value="Pleckstrin-homology domain (PH domain)/Phosphotyrosine-binding domain (PTB)"/>
    <property type="match status" value="1"/>
</dbReference>
<dbReference type="InterPro" id="IPR014352">
    <property type="entry name" value="FERM/acyl-CoA-bd_prot_sf"/>
</dbReference>
<sequence>MTTTTSIRGTMSTDKSAMTYLYVIVHVTNLRIPVIVHEDMSCQDLIRIVKRRLAYFRRGLFGLQYEDSRHTLHWAAMNQSVMDLFIGRSKVATAYLRPNRFPDINWATCDTATVRLFYHHLRKIVAIGSIDMTLGVAANLKAIEMQSQYGNCHSALRTCGQYLAFGSPPAQLIGTADQISEVKWKQLVYIAWADKAGMTLEHAIEKYMNTVDKLPKYGILYFQVWNDSGKEKYFGIGVNAIRIYDPEDTAFCEMEIPWGHIYQVKESGRRVTIHRRAPREEKLIYYTERRKTATQIAILSEDYREVEYLEFISQRPKRQQPTGKAVRNGKPKSMRHLLLHAFGVANGEREKTPKAVCNLERVNVPSFEKHEAKLGKVIYLNGQAYFKTFDQPSNTLSIDNNSNAAIVRSQ</sequence>
<organism evidence="2">
    <name type="scientific">Trichuris suis</name>
    <name type="common">pig whipworm</name>
    <dbReference type="NCBI Taxonomy" id="68888"/>
    <lineage>
        <taxon>Eukaryota</taxon>
        <taxon>Metazoa</taxon>
        <taxon>Ecdysozoa</taxon>
        <taxon>Nematoda</taxon>
        <taxon>Enoplea</taxon>
        <taxon>Dorylaimia</taxon>
        <taxon>Trichinellida</taxon>
        <taxon>Trichuridae</taxon>
        <taxon>Trichuris</taxon>
    </lineage>
</organism>
<evidence type="ECO:0000259" key="1">
    <source>
        <dbReference type="PROSITE" id="PS50057"/>
    </source>
</evidence>
<dbReference type="InterPro" id="IPR011174">
    <property type="entry name" value="ERM"/>
</dbReference>
<dbReference type="Gene3D" id="1.20.80.10">
    <property type="match status" value="1"/>
</dbReference>
<dbReference type="CDD" id="cd14473">
    <property type="entry name" value="FERM_B-lobe"/>
    <property type="match status" value="1"/>
</dbReference>
<dbReference type="SUPFAM" id="SSF50729">
    <property type="entry name" value="PH domain-like"/>
    <property type="match status" value="1"/>
</dbReference>
<protein>
    <recommendedName>
        <fullName evidence="1">FERM domain-containing protein</fullName>
    </recommendedName>
</protein>
<feature type="domain" description="FERM" evidence="1">
    <location>
        <begin position="21"/>
        <end position="311"/>
    </location>
</feature>
<dbReference type="CDD" id="cd01765">
    <property type="entry name" value="FERM_F0_F1"/>
    <property type="match status" value="1"/>
</dbReference>
<dbReference type="Proteomes" id="UP000030758">
    <property type="component" value="Unassembled WGS sequence"/>
</dbReference>
<accession>A0A085NKL6</accession>
<dbReference type="EMBL" id="KL367491">
    <property type="protein sequence ID" value="KFD70012.1"/>
    <property type="molecule type" value="Genomic_DNA"/>
</dbReference>
<proteinExistence type="predicted"/>
<dbReference type="PROSITE" id="PS50057">
    <property type="entry name" value="FERM_3"/>
    <property type="match status" value="1"/>
</dbReference>
<dbReference type="InterPro" id="IPR011993">
    <property type="entry name" value="PH-like_dom_sf"/>
</dbReference>
<evidence type="ECO:0000313" key="2">
    <source>
        <dbReference type="EMBL" id="KFD70012.1"/>
    </source>
</evidence>
<dbReference type="InterPro" id="IPR035963">
    <property type="entry name" value="FERM_2"/>
</dbReference>
<dbReference type="AlphaFoldDB" id="A0A085NKL6"/>
<dbReference type="GO" id="GO:0003779">
    <property type="term" value="F:actin binding"/>
    <property type="evidence" value="ECO:0007669"/>
    <property type="project" value="InterPro"/>
</dbReference>
<dbReference type="SMART" id="SM00295">
    <property type="entry name" value="B41"/>
    <property type="match status" value="1"/>
</dbReference>
<dbReference type="InterPro" id="IPR029071">
    <property type="entry name" value="Ubiquitin-like_domsf"/>
</dbReference>
<dbReference type="Pfam" id="PF00373">
    <property type="entry name" value="FERM_M"/>
    <property type="match status" value="1"/>
</dbReference>
<dbReference type="InterPro" id="IPR000299">
    <property type="entry name" value="FERM_domain"/>
</dbReference>
<name>A0A085NKL6_9BILA</name>
<gene>
    <name evidence="2" type="ORF">M514_08966</name>
</gene>
<dbReference type="InterPro" id="IPR019748">
    <property type="entry name" value="FERM_central"/>
</dbReference>
<dbReference type="SUPFAM" id="SSF47031">
    <property type="entry name" value="Second domain of FERM"/>
    <property type="match status" value="1"/>
</dbReference>